<organism evidence="10 11">
    <name type="scientific">Bradyrhizobium rifense</name>
    <dbReference type="NCBI Taxonomy" id="515499"/>
    <lineage>
        <taxon>Bacteria</taxon>
        <taxon>Pseudomonadati</taxon>
        <taxon>Pseudomonadota</taxon>
        <taxon>Alphaproteobacteria</taxon>
        <taxon>Hyphomicrobiales</taxon>
        <taxon>Nitrobacteraceae</taxon>
        <taxon>Bradyrhizobium</taxon>
    </lineage>
</organism>
<dbReference type="Pfam" id="PF01053">
    <property type="entry name" value="Cys_Met_Meta_PP"/>
    <property type="match status" value="1"/>
</dbReference>
<comment type="caution">
    <text evidence="10">The sequence shown here is derived from an EMBL/GenBank/DDBJ whole genome shotgun (WGS) entry which is preliminary data.</text>
</comment>
<keyword evidence="7" id="KW-0486">Methionine biosynthesis</keyword>
<dbReference type="NCBIfam" id="TIGR01325">
    <property type="entry name" value="O_suc_HS_sulf"/>
    <property type="match status" value="1"/>
</dbReference>
<evidence type="ECO:0000256" key="6">
    <source>
        <dbReference type="ARBA" id="ARBA00071157"/>
    </source>
</evidence>
<keyword evidence="3 7" id="KW-0808">Transferase</keyword>
<dbReference type="PANTHER" id="PTHR11808:SF80">
    <property type="entry name" value="CYSTATHIONINE GAMMA-LYASE"/>
    <property type="match status" value="1"/>
</dbReference>
<keyword evidence="11" id="KW-1185">Reference proteome</keyword>
<protein>
    <recommendedName>
        <fullName evidence="6 7">O-succinylhomoserine sulfhydrylase</fullName>
        <shortName evidence="7">OSH sulfhydrylase</shortName>
        <shortName evidence="7">OSHS sulfhydrylase</shortName>
        <ecNumber evidence="7">2.5.1.-</ecNumber>
    </recommendedName>
</protein>
<dbReference type="InterPro" id="IPR015424">
    <property type="entry name" value="PyrdxlP-dep_Trfase"/>
</dbReference>
<keyword evidence="4 7" id="KW-0663">Pyridoxal phosphate</keyword>
<sequence>MSKSPASTTQYRPETRLVHSGTLRSQYGETSEALFLTQGYVYNSAEECEARFKGEDPGFIYSRYSNPTISMFERRMIELERAEAARSAATGMAAVTTAILAPLKAGDHVVASRALFGSCLYVIQDLLPRYGIETTLVDGADLDQWQRALKPNTKTFFLESPTNPTLDVLDIPAIAEIAHSGGARLVVDNVFATPIWQSPLALGADVVVYSATKHIDGQGRCLGGIILSSEAFIAEHIHNFMRQTGPSISPFNAWVLLKGLETLGVRVRAQTETAARIADVLASHPKISRLIYPGRADHPQAALVKKQMRGGSTLVGFEVKGGKQGAFRVLNELKLAKISNNLGDAKSLVTHPATTTHQRLKPEDRAALGISEGFIRFSAGLEHADDLIEDLTAALEKA</sequence>
<dbReference type="GO" id="GO:0030170">
    <property type="term" value="F:pyridoxal phosphate binding"/>
    <property type="evidence" value="ECO:0007669"/>
    <property type="project" value="UniProtKB-UniRule"/>
</dbReference>
<accession>A0A5D3KAL9</accession>
<evidence type="ECO:0000256" key="9">
    <source>
        <dbReference type="RuleBase" id="RU362118"/>
    </source>
</evidence>
<evidence type="ECO:0000256" key="1">
    <source>
        <dbReference type="ARBA" id="ARBA00001933"/>
    </source>
</evidence>
<dbReference type="FunFam" id="3.90.1150.10:FF:000033">
    <property type="entry name" value="Cystathionine gamma-synthase"/>
    <property type="match status" value="1"/>
</dbReference>
<dbReference type="EMBL" id="VSSS01000035">
    <property type="protein sequence ID" value="TYL92837.1"/>
    <property type="molecule type" value="Genomic_DNA"/>
</dbReference>
<dbReference type="OrthoDB" id="7316598at2"/>
<dbReference type="EC" id="2.5.1.-" evidence="7"/>
<evidence type="ECO:0000256" key="4">
    <source>
        <dbReference type="ARBA" id="ARBA00022898"/>
    </source>
</evidence>
<dbReference type="GO" id="GO:0071268">
    <property type="term" value="P:homocysteine biosynthetic process"/>
    <property type="evidence" value="ECO:0007669"/>
    <property type="project" value="InterPro"/>
</dbReference>
<dbReference type="AlphaFoldDB" id="A0A5D3KAL9"/>
<dbReference type="InterPro" id="IPR015421">
    <property type="entry name" value="PyrdxlP-dep_Trfase_major"/>
</dbReference>
<dbReference type="HAMAP" id="MF_02056">
    <property type="entry name" value="MetZ"/>
    <property type="match status" value="1"/>
</dbReference>
<dbReference type="NCBIfam" id="NF005696">
    <property type="entry name" value="PRK07504.1"/>
    <property type="match status" value="1"/>
</dbReference>
<comment type="pathway">
    <text evidence="7">Amino-acid biosynthesis; L-methionine biosynthesis via de novo pathway; L-homocysteine from O-succinyl-L-homoserine: step 1/1.</text>
</comment>
<dbReference type="InterPro" id="IPR000277">
    <property type="entry name" value="Cys/Met-Metab_PyrdxlP-dep_enz"/>
</dbReference>
<dbReference type="SUPFAM" id="SSF53383">
    <property type="entry name" value="PLP-dependent transferases"/>
    <property type="match status" value="1"/>
</dbReference>
<proteinExistence type="inferred from homology"/>
<comment type="similarity">
    <text evidence="5 7">Belongs to the trans-sulfuration enzymes family. MetZ subfamily.</text>
</comment>
<dbReference type="PIRSF" id="PIRSF001434">
    <property type="entry name" value="CGS"/>
    <property type="match status" value="1"/>
</dbReference>
<dbReference type="GO" id="GO:0071266">
    <property type="term" value="P:'de novo' L-methionine biosynthetic process"/>
    <property type="evidence" value="ECO:0007669"/>
    <property type="project" value="UniProtKB-UniRule"/>
</dbReference>
<evidence type="ECO:0000256" key="8">
    <source>
        <dbReference type="PIRSR" id="PIRSR001434-2"/>
    </source>
</evidence>
<dbReference type="Proteomes" id="UP000324758">
    <property type="component" value="Unassembled WGS sequence"/>
</dbReference>
<dbReference type="RefSeq" id="WP_148774577.1">
    <property type="nucleotide sequence ID" value="NZ_VSSS01000035.1"/>
</dbReference>
<dbReference type="FunFam" id="3.40.640.10:FF:000035">
    <property type="entry name" value="O-succinylhomoserine sulfhydrylase"/>
    <property type="match status" value="1"/>
</dbReference>
<name>A0A5D3KAL9_9BRAD</name>
<dbReference type="GO" id="GO:0005737">
    <property type="term" value="C:cytoplasm"/>
    <property type="evidence" value="ECO:0007669"/>
    <property type="project" value="TreeGrafter"/>
</dbReference>
<reference evidence="10 11" key="1">
    <citation type="submission" date="2019-08" db="EMBL/GenBank/DDBJ databases">
        <title>Bradyrhizobium hipponensis sp. nov., a rhizobium isolated from a Lupinus angustifolius root nodule in Tunisia.</title>
        <authorList>
            <person name="Off K."/>
            <person name="Rejili M."/>
            <person name="Mars M."/>
            <person name="Brachmann A."/>
            <person name="Marin M."/>
        </authorList>
    </citation>
    <scope>NUCLEOTIDE SEQUENCE [LARGE SCALE GENOMIC DNA]</scope>
    <source>
        <strain evidence="10 11">CTAW71</strain>
    </source>
</reference>
<evidence type="ECO:0000256" key="5">
    <source>
        <dbReference type="ARBA" id="ARBA00060995"/>
    </source>
</evidence>
<dbReference type="InterPro" id="IPR006234">
    <property type="entry name" value="O-succ-hSer_sulfhydrylase"/>
</dbReference>
<dbReference type="InterPro" id="IPR015422">
    <property type="entry name" value="PyrdxlP-dep_Trfase_small"/>
</dbReference>
<keyword evidence="7" id="KW-0028">Amino-acid biosynthesis</keyword>
<evidence type="ECO:0000256" key="3">
    <source>
        <dbReference type="ARBA" id="ARBA00022679"/>
    </source>
</evidence>
<evidence type="ECO:0000256" key="7">
    <source>
        <dbReference type="HAMAP-Rule" id="MF_02056"/>
    </source>
</evidence>
<comment type="function">
    <text evidence="7">Catalyzes the formation of L-homocysteine from O-succinyl-L-homoserine (OSHS) and hydrogen sulfide.</text>
</comment>
<evidence type="ECO:0000256" key="2">
    <source>
        <dbReference type="ARBA" id="ARBA00011881"/>
    </source>
</evidence>
<dbReference type="UniPathway" id="UPA00051">
    <property type="reaction ID" value="UER00449"/>
</dbReference>
<comment type="catalytic activity">
    <reaction evidence="7">
        <text>O-succinyl-L-homoserine + hydrogen sulfide = L-homocysteine + succinate</text>
        <dbReference type="Rhea" id="RHEA:27826"/>
        <dbReference type="ChEBI" id="CHEBI:29919"/>
        <dbReference type="ChEBI" id="CHEBI:30031"/>
        <dbReference type="ChEBI" id="CHEBI:57661"/>
        <dbReference type="ChEBI" id="CHEBI:58199"/>
    </reaction>
</comment>
<dbReference type="Gene3D" id="3.40.640.10">
    <property type="entry name" value="Type I PLP-dependent aspartate aminotransferase-like (Major domain)"/>
    <property type="match status" value="1"/>
</dbReference>
<dbReference type="GO" id="GO:0019346">
    <property type="term" value="P:transsulfuration"/>
    <property type="evidence" value="ECO:0007669"/>
    <property type="project" value="InterPro"/>
</dbReference>
<comment type="cofactor">
    <cofactor evidence="1 7 9">
        <name>pyridoxal 5'-phosphate</name>
        <dbReference type="ChEBI" id="CHEBI:597326"/>
    </cofactor>
</comment>
<dbReference type="Gene3D" id="3.90.1150.10">
    <property type="entry name" value="Aspartate Aminotransferase, domain 1"/>
    <property type="match status" value="1"/>
</dbReference>
<comment type="subunit">
    <text evidence="2 7">Homotetramer.</text>
</comment>
<gene>
    <name evidence="7" type="primary">metZ</name>
    <name evidence="10" type="ORF">FXB40_23455</name>
</gene>
<dbReference type="PANTHER" id="PTHR11808">
    <property type="entry name" value="TRANS-SULFURATION ENZYME FAMILY MEMBER"/>
    <property type="match status" value="1"/>
</dbReference>
<evidence type="ECO:0000313" key="11">
    <source>
        <dbReference type="Proteomes" id="UP000324758"/>
    </source>
</evidence>
<evidence type="ECO:0000313" key="10">
    <source>
        <dbReference type="EMBL" id="TYL92837.1"/>
    </source>
</evidence>
<dbReference type="GO" id="GO:0016846">
    <property type="term" value="F:carbon-sulfur lyase activity"/>
    <property type="evidence" value="ECO:0007669"/>
    <property type="project" value="TreeGrafter"/>
</dbReference>
<dbReference type="CDD" id="cd00614">
    <property type="entry name" value="CGS_like"/>
    <property type="match status" value="1"/>
</dbReference>
<feature type="modified residue" description="N6-(pyridoxal phosphate)lysine" evidence="7 8">
    <location>
        <position position="213"/>
    </location>
</feature>
<dbReference type="GO" id="GO:0016765">
    <property type="term" value="F:transferase activity, transferring alkyl or aryl (other than methyl) groups"/>
    <property type="evidence" value="ECO:0007669"/>
    <property type="project" value="UniProtKB-UniRule"/>
</dbReference>